<evidence type="ECO:0000256" key="2">
    <source>
        <dbReference type="ARBA" id="ARBA00022679"/>
    </source>
</evidence>
<gene>
    <name evidence="5" type="ORF">E2562_012374</name>
</gene>
<name>A0A6G1C596_9ORYZ</name>
<protein>
    <recommendedName>
        <fullName evidence="3">Sulfotransferase</fullName>
        <ecNumber evidence="3">2.8.2.-</ecNumber>
    </recommendedName>
</protein>
<dbReference type="OrthoDB" id="205623at2759"/>
<evidence type="ECO:0000313" key="6">
    <source>
        <dbReference type="Proteomes" id="UP000479710"/>
    </source>
</evidence>
<dbReference type="Gene3D" id="3.40.50.300">
    <property type="entry name" value="P-loop containing nucleotide triphosphate hydrolases"/>
    <property type="match status" value="1"/>
</dbReference>
<evidence type="ECO:0000259" key="4">
    <source>
        <dbReference type="Pfam" id="PF00685"/>
    </source>
</evidence>
<evidence type="ECO:0000313" key="5">
    <source>
        <dbReference type="EMBL" id="KAF0895336.1"/>
    </source>
</evidence>
<proteinExistence type="inferred from homology"/>
<dbReference type="SUPFAM" id="SSF52540">
    <property type="entry name" value="P-loop containing nucleoside triphosphate hydrolases"/>
    <property type="match status" value="1"/>
</dbReference>
<keyword evidence="6" id="KW-1185">Reference proteome</keyword>
<comment type="caution">
    <text evidence="5">The sequence shown here is derived from an EMBL/GenBank/DDBJ whole genome shotgun (WGS) entry which is preliminary data.</text>
</comment>
<dbReference type="PANTHER" id="PTHR11783">
    <property type="entry name" value="SULFOTRANSFERASE SULT"/>
    <property type="match status" value="1"/>
</dbReference>
<dbReference type="Pfam" id="PF00685">
    <property type="entry name" value="Sulfotransfer_1"/>
    <property type="match status" value="1"/>
</dbReference>
<organism evidence="5 6">
    <name type="scientific">Oryza meyeriana var. granulata</name>
    <dbReference type="NCBI Taxonomy" id="110450"/>
    <lineage>
        <taxon>Eukaryota</taxon>
        <taxon>Viridiplantae</taxon>
        <taxon>Streptophyta</taxon>
        <taxon>Embryophyta</taxon>
        <taxon>Tracheophyta</taxon>
        <taxon>Spermatophyta</taxon>
        <taxon>Magnoliopsida</taxon>
        <taxon>Liliopsida</taxon>
        <taxon>Poales</taxon>
        <taxon>Poaceae</taxon>
        <taxon>BOP clade</taxon>
        <taxon>Oryzoideae</taxon>
        <taxon>Oryzeae</taxon>
        <taxon>Oryzinae</taxon>
        <taxon>Oryza</taxon>
        <taxon>Oryza meyeriana</taxon>
    </lineage>
</organism>
<sequence>MAASAGDELASSLPRETRYPPFPLRRYGGFWLPEYALPGVAAARTRFEPRPSDVFLASVPKSGTTWLKAIAFATASRAEHPPSGDAHPLRRRGPHDCVPFFEFTLAYPGDDALAALPPPRLLSTHLPYSLLPERLTADGGSSCRIVYICRDPKDVLVSWWLFVKKSMAAASYTIKEALEQFCDGRCVAGPQWRHALEYREESRRRPEKVLFLRYEEMLREPARAVRRLAEFMGCPFSGEEEAAGVVDDIVDLCSFGHLTSLEVNKTGVTSWRYNSVANGSFFRKGVAGDWSNHMSPEMAARLDGVVEEPGLASLPMATPRELPQPTHRPAFLTTAVAGKHCDPALHLYSETRDE</sequence>
<dbReference type="EMBL" id="SPHZ02000010">
    <property type="protein sequence ID" value="KAF0895336.1"/>
    <property type="molecule type" value="Genomic_DNA"/>
</dbReference>
<evidence type="ECO:0000256" key="3">
    <source>
        <dbReference type="RuleBase" id="RU361155"/>
    </source>
</evidence>
<dbReference type="AlphaFoldDB" id="A0A6G1C596"/>
<reference evidence="5 6" key="1">
    <citation type="submission" date="2019-11" db="EMBL/GenBank/DDBJ databases">
        <title>Whole genome sequence of Oryza granulata.</title>
        <authorList>
            <person name="Li W."/>
        </authorList>
    </citation>
    <scope>NUCLEOTIDE SEQUENCE [LARGE SCALE GENOMIC DNA]</scope>
    <source>
        <strain evidence="6">cv. Menghai</strain>
        <tissue evidence="5">Leaf</tissue>
    </source>
</reference>
<evidence type="ECO:0000256" key="1">
    <source>
        <dbReference type="ARBA" id="ARBA00005771"/>
    </source>
</evidence>
<dbReference type="GO" id="GO:0008146">
    <property type="term" value="F:sulfotransferase activity"/>
    <property type="evidence" value="ECO:0007669"/>
    <property type="project" value="InterPro"/>
</dbReference>
<dbReference type="InterPro" id="IPR000863">
    <property type="entry name" value="Sulfotransferase_dom"/>
</dbReference>
<comment type="similarity">
    <text evidence="1 3">Belongs to the sulfotransferase 1 family.</text>
</comment>
<keyword evidence="2 3" id="KW-0808">Transferase</keyword>
<dbReference type="InterPro" id="IPR027417">
    <property type="entry name" value="P-loop_NTPase"/>
</dbReference>
<feature type="domain" description="Sulfotransferase" evidence="4">
    <location>
        <begin position="51"/>
        <end position="308"/>
    </location>
</feature>
<accession>A0A6G1C596</accession>
<dbReference type="Proteomes" id="UP000479710">
    <property type="component" value="Unassembled WGS sequence"/>
</dbReference>
<dbReference type="EC" id="2.8.2.-" evidence="3"/>